<proteinExistence type="predicted"/>
<dbReference type="AlphaFoldDB" id="A0A267GTU1"/>
<dbReference type="InterPro" id="IPR035899">
    <property type="entry name" value="DBL_dom_sf"/>
</dbReference>
<name>A0A267GTU1_9PLAT</name>
<accession>A0A267GTU1</accession>
<evidence type="ECO:0000259" key="3">
    <source>
        <dbReference type="PROSITE" id="PS50106"/>
    </source>
</evidence>
<keyword evidence="5" id="KW-1185">Reference proteome</keyword>
<dbReference type="SUPFAM" id="SSF50156">
    <property type="entry name" value="PDZ domain-like"/>
    <property type="match status" value="1"/>
</dbReference>
<evidence type="ECO:0000313" key="4">
    <source>
        <dbReference type="EMBL" id="PAA88777.1"/>
    </source>
</evidence>
<dbReference type="SUPFAM" id="SSF48065">
    <property type="entry name" value="DBL homology domain (DH-domain)"/>
    <property type="match status" value="1"/>
</dbReference>
<feature type="region of interest" description="Disordered" evidence="1">
    <location>
        <begin position="537"/>
        <end position="566"/>
    </location>
</feature>
<dbReference type="Gene3D" id="2.30.42.10">
    <property type="match status" value="1"/>
</dbReference>
<feature type="non-terminal residue" evidence="4">
    <location>
        <position position="1"/>
    </location>
</feature>
<feature type="region of interest" description="Disordered" evidence="1">
    <location>
        <begin position="336"/>
        <end position="360"/>
    </location>
</feature>
<dbReference type="Pfam" id="PF00595">
    <property type="entry name" value="PDZ"/>
    <property type="match status" value="1"/>
</dbReference>
<dbReference type="PANTHER" id="PTHR46848">
    <property type="entry name" value="REGULATOR OF G-PROTEIN SIGNALING 3"/>
    <property type="match status" value="1"/>
</dbReference>
<dbReference type="OrthoDB" id="6093183at2759"/>
<comment type="caution">
    <text evidence="4">The sequence shown here is derived from an EMBL/GenBank/DDBJ whole genome shotgun (WGS) entry which is preliminary data.</text>
</comment>
<dbReference type="Gene3D" id="1.20.900.10">
    <property type="entry name" value="Dbl homology (DH) domain"/>
    <property type="match status" value="1"/>
</dbReference>
<gene>
    <name evidence="4" type="ORF">BOX15_Mlig017809g1</name>
</gene>
<feature type="compositionally biased region" description="Low complexity" evidence="1">
    <location>
        <begin position="58"/>
        <end position="70"/>
    </location>
</feature>
<dbReference type="GO" id="GO:0005886">
    <property type="term" value="C:plasma membrane"/>
    <property type="evidence" value="ECO:0007669"/>
    <property type="project" value="TreeGrafter"/>
</dbReference>
<feature type="region of interest" description="Disordered" evidence="1">
    <location>
        <begin position="58"/>
        <end position="107"/>
    </location>
</feature>
<dbReference type="EMBL" id="NIVC01000176">
    <property type="protein sequence ID" value="PAA88777.1"/>
    <property type="molecule type" value="Genomic_DNA"/>
</dbReference>
<evidence type="ECO:0000256" key="1">
    <source>
        <dbReference type="SAM" id="MobiDB-lite"/>
    </source>
</evidence>
<dbReference type="GO" id="GO:0005634">
    <property type="term" value="C:nucleus"/>
    <property type="evidence" value="ECO:0007669"/>
    <property type="project" value="TreeGrafter"/>
</dbReference>
<dbReference type="STRING" id="282301.A0A267GTU1"/>
<organism evidence="4 5">
    <name type="scientific">Macrostomum lignano</name>
    <dbReference type="NCBI Taxonomy" id="282301"/>
    <lineage>
        <taxon>Eukaryota</taxon>
        <taxon>Metazoa</taxon>
        <taxon>Spiralia</taxon>
        <taxon>Lophotrochozoa</taxon>
        <taxon>Platyhelminthes</taxon>
        <taxon>Rhabditophora</taxon>
        <taxon>Macrostomorpha</taxon>
        <taxon>Macrostomida</taxon>
        <taxon>Macrostomidae</taxon>
        <taxon>Macrostomum</taxon>
    </lineage>
</organism>
<dbReference type="CDD" id="cd00136">
    <property type="entry name" value="PDZ_canonical"/>
    <property type="match status" value="1"/>
</dbReference>
<evidence type="ECO:0008006" key="6">
    <source>
        <dbReference type="Google" id="ProtNLM"/>
    </source>
</evidence>
<dbReference type="InterPro" id="IPR036034">
    <property type="entry name" value="PDZ_sf"/>
</dbReference>
<dbReference type="Proteomes" id="UP000215902">
    <property type="component" value="Unassembled WGS sequence"/>
</dbReference>
<sequence length="713" mass="75312">ATLYRNCNRIKGLLHMLSRARNFEANGGREGGGSGGNGKMSRAQRVRRVLRPLSCFQAGRSSGSSAASSADGIEEPSAADHVTANGVQARRTSTKAAGGAGGQGRRDSAISMMAGLRKRFQEDPYVLDEGWSWAAPPPAQAAAGVAANNVPLPLGAAQGDVARLKACGNGGVGEGSAVVENGGGGGGGGGRTEQRTFSLTRHGQQWSFGFTLVGSQPVRVGKVEPGSAAAAVGLLSGDIVVSVNGETVLSCSCDTVVGDIRRSGSRLELRIQRWLVDAPANGHGGYESSGSGSGGGNAVTMLGRLALSSTVPARGPGPGGGQTYCHNRAYEAMIAEPPKTPPQKPQLQLQTPPAPPPHSRQSLANQIFNREEAFAAEMTACQQFYRRRLVGSLGPQLCSALFHRFDQLIDTTKQILRLIDPTHPADCLGRVFRSRLFQLCDDYRDFGAHLSDACPRALRGLHACPEFLAALESAARERPDLPSLNASLIKPLRHLKTLASDFSALLAATPEADADHLFVEDVAQALEHCASLLPEPERVRLPTPPPTPPIRQVSSNHRRDHSASSLSPVQQHAVVFSGELVWRSSGSGGVDLPVRGVLLTDRLCLTSVGSPSPTSVITSTLAGEVFRLADCLEASFDSRLLIRLVFGDGGNVGCRRVLLLEAPNSQLKTLWRGFLRQRIDASMAAAAAAAKREELEEIVSIDREGYTDGVLIA</sequence>
<dbReference type="PROSITE" id="PS50010">
    <property type="entry name" value="DH_2"/>
    <property type="match status" value="1"/>
</dbReference>
<feature type="domain" description="DH" evidence="2">
    <location>
        <begin position="359"/>
        <end position="536"/>
    </location>
</feature>
<dbReference type="PROSITE" id="PS50106">
    <property type="entry name" value="PDZ"/>
    <property type="match status" value="1"/>
</dbReference>
<dbReference type="InterPro" id="IPR001478">
    <property type="entry name" value="PDZ"/>
</dbReference>
<reference evidence="4 5" key="1">
    <citation type="submission" date="2017-06" db="EMBL/GenBank/DDBJ databases">
        <title>A platform for efficient transgenesis in Macrostomum lignano, a flatworm model organism for stem cell research.</title>
        <authorList>
            <person name="Berezikov E."/>
        </authorList>
    </citation>
    <scope>NUCLEOTIDE SEQUENCE [LARGE SCALE GENOMIC DNA]</scope>
    <source>
        <strain evidence="4">DV1</strain>
        <tissue evidence="4">Whole organism</tissue>
    </source>
</reference>
<dbReference type="InterPro" id="IPR000219">
    <property type="entry name" value="DH_dom"/>
</dbReference>
<feature type="domain" description="PDZ" evidence="3">
    <location>
        <begin position="196"/>
        <end position="275"/>
    </location>
</feature>
<evidence type="ECO:0000313" key="5">
    <source>
        <dbReference type="Proteomes" id="UP000215902"/>
    </source>
</evidence>
<protein>
    <recommendedName>
        <fullName evidence="6">PDZ domain-containing protein</fullName>
    </recommendedName>
</protein>
<dbReference type="GO" id="GO:0005085">
    <property type="term" value="F:guanyl-nucleotide exchange factor activity"/>
    <property type="evidence" value="ECO:0007669"/>
    <property type="project" value="InterPro"/>
</dbReference>
<dbReference type="SMART" id="SM00228">
    <property type="entry name" value="PDZ"/>
    <property type="match status" value="1"/>
</dbReference>
<dbReference type="PANTHER" id="PTHR46848:SF1">
    <property type="entry name" value="REGULATOR OF G-PROTEIN SIGNALING 3"/>
    <property type="match status" value="1"/>
</dbReference>
<evidence type="ECO:0000259" key="2">
    <source>
        <dbReference type="PROSITE" id="PS50010"/>
    </source>
</evidence>